<name>A0A7S3K4K0_9STRA</name>
<accession>A0A7S3K4K0</accession>
<evidence type="ECO:0000313" key="2">
    <source>
        <dbReference type="EMBL" id="CAE0373232.1"/>
    </source>
</evidence>
<sequence>MLSCTGCTSVLEEPVPQGIEASYGKIDVVEMMSPEAAAAVLGLNTSSNYTQRRAALVKAAMFHSNKLGPLMPASWKKTVPSTSFHEAWLAFNSLTHRVIDNTQWDADDIFPQLVSAEKTNESIPMPRLMTAECLETENDEFVCQFVCATRHGIVRRTFSEIQCLDSHLRNVINLNIPVSLSNISTNRRSSSMSAMLSRALSSRADSPNDDISNVEFALVDDVSNSQVSSAHALTKYFTAVLETSRSNNVYSEMFMDFFELDKFQRNRFHCDDVKLALREIFEVEALADYRHNEDYAVDIEWHENFLAFLRSDTDYYKPPGPIINANLATTMAQYAVDKPDDSDITDYYVLYSPAKWEFAQLVYGKADVVLRIPVRLRQAS</sequence>
<gene>
    <name evidence="2" type="ORF">ALAG00032_LOCUS14033</name>
</gene>
<feature type="domain" description="DUSP" evidence="1">
    <location>
        <begin position="274"/>
        <end position="374"/>
    </location>
</feature>
<evidence type="ECO:0000259" key="1">
    <source>
        <dbReference type="PROSITE" id="PS51283"/>
    </source>
</evidence>
<reference evidence="2" key="1">
    <citation type="submission" date="2021-01" db="EMBL/GenBank/DDBJ databases">
        <authorList>
            <person name="Corre E."/>
            <person name="Pelletier E."/>
            <person name="Niang G."/>
            <person name="Scheremetjew M."/>
            <person name="Finn R."/>
            <person name="Kale V."/>
            <person name="Holt S."/>
            <person name="Cochrane G."/>
            <person name="Meng A."/>
            <person name="Brown T."/>
            <person name="Cohen L."/>
        </authorList>
    </citation>
    <scope>NUCLEOTIDE SEQUENCE</scope>
    <source>
        <strain evidence="2">CCMP1510</strain>
    </source>
</reference>
<dbReference type="InterPro" id="IPR035927">
    <property type="entry name" value="DUSP-like_sf"/>
</dbReference>
<dbReference type="EMBL" id="HBIJ01021651">
    <property type="protein sequence ID" value="CAE0373232.1"/>
    <property type="molecule type" value="Transcribed_RNA"/>
</dbReference>
<dbReference type="AlphaFoldDB" id="A0A7S3K4K0"/>
<organism evidence="2">
    <name type="scientific">Aureoumbra lagunensis</name>
    <dbReference type="NCBI Taxonomy" id="44058"/>
    <lineage>
        <taxon>Eukaryota</taxon>
        <taxon>Sar</taxon>
        <taxon>Stramenopiles</taxon>
        <taxon>Ochrophyta</taxon>
        <taxon>Pelagophyceae</taxon>
        <taxon>Pelagomonadales</taxon>
        <taxon>Aureoumbra</taxon>
    </lineage>
</organism>
<dbReference type="SUPFAM" id="SSF143791">
    <property type="entry name" value="DUSP-like"/>
    <property type="match status" value="1"/>
</dbReference>
<dbReference type="PROSITE" id="PS51283">
    <property type="entry name" value="DUSP"/>
    <property type="match status" value="1"/>
</dbReference>
<dbReference type="GO" id="GO:0004843">
    <property type="term" value="F:cysteine-type deubiquitinase activity"/>
    <property type="evidence" value="ECO:0007669"/>
    <property type="project" value="InterPro"/>
</dbReference>
<dbReference type="InterPro" id="IPR006615">
    <property type="entry name" value="Pept_C19_DUSP"/>
</dbReference>
<proteinExistence type="predicted"/>
<protein>
    <recommendedName>
        <fullName evidence="1">DUSP domain-containing protein</fullName>
    </recommendedName>
</protein>